<dbReference type="PANTHER" id="PTHR11639">
    <property type="entry name" value="S100 CALCIUM-BINDING PROTEIN"/>
    <property type="match status" value="1"/>
</dbReference>
<keyword evidence="5" id="KW-1185">Reference proteome</keyword>
<dbReference type="Pfam" id="PF01023">
    <property type="entry name" value="S_100"/>
    <property type="match status" value="1"/>
</dbReference>
<dbReference type="SUPFAM" id="SSF47473">
    <property type="entry name" value="EF-hand"/>
    <property type="match status" value="1"/>
</dbReference>
<name>A0A2U9AYB3_SCOMX</name>
<reference evidence="4 5" key="1">
    <citation type="submission" date="2017-12" db="EMBL/GenBank/DDBJ databases">
        <title>Integrating genomic resources of turbot (Scophthalmus maximus) in depth evaluation of genetic and physical mapping variation across individuals.</title>
        <authorList>
            <person name="Martinez P."/>
        </authorList>
    </citation>
    <scope>NUCLEOTIDE SEQUENCE [LARGE SCALE GENOMIC DNA]</scope>
</reference>
<gene>
    <name evidence="4" type="ORF">SMAX5B_012071</name>
</gene>
<evidence type="ECO:0000256" key="2">
    <source>
        <dbReference type="ARBA" id="ARBA00022837"/>
    </source>
</evidence>
<dbReference type="InterPro" id="IPR034325">
    <property type="entry name" value="S-100_dom"/>
</dbReference>
<dbReference type="InterPro" id="IPR018247">
    <property type="entry name" value="EF_Hand_1_Ca_BS"/>
</dbReference>
<sequence length="96" mass="10676">MFADVQKSSATMSRLLPAIATLTEVFNDYAGKDGVKDSLTKAELTELLKKEMYMEGGKQSEVDKFFDALDRDGSGLVNFQEYISFVASFAMIINDM</sequence>
<evidence type="ECO:0000256" key="1">
    <source>
        <dbReference type="ARBA" id="ARBA00022723"/>
    </source>
</evidence>
<organism evidence="4 5">
    <name type="scientific">Scophthalmus maximus</name>
    <name type="common">Turbot</name>
    <name type="synonym">Psetta maxima</name>
    <dbReference type="NCBI Taxonomy" id="52904"/>
    <lineage>
        <taxon>Eukaryota</taxon>
        <taxon>Metazoa</taxon>
        <taxon>Chordata</taxon>
        <taxon>Craniata</taxon>
        <taxon>Vertebrata</taxon>
        <taxon>Euteleostomi</taxon>
        <taxon>Actinopterygii</taxon>
        <taxon>Neopterygii</taxon>
        <taxon>Teleostei</taxon>
        <taxon>Neoteleostei</taxon>
        <taxon>Acanthomorphata</taxon>
        <taxon>Carangaria</taxon>
        <taxon>Pleuronectiformes</taxon>
        <taxon>Pleuronectoidei</taxon>
        <taxon>Scophthalmidae</taxon>
        <taxon>Scophthalmus</taxon>
    </lineage>
</organism>
<dbReference type="PANTHER" id="PTHR11639:SF118">
    <property type="entry name" value="PROTEIN S100"/>
    <property type="match status" value="1"/>
</dbReference>
<dbReference type="InterPro" id="IPR013787">
    <property type="entry name" value="S100_Ca-bd_sub"/>
</dbReference>
<dbReference type="CDD" id="cd00213">
    <property type="entry name" value="S-100"/>
    <property type="match status" value="1"/>
</dbReference>
<protein>
    <submittedName>
        <fullName evidence="4">Putative ictacalcin-like</fullName>
    </submittedName>
</protein>
<feature type="domain" description="EF-hand" evidence="3">
    <location>
        <begin position="57"/>
        <end position="92"/>
    </location>
</feature>
<dbReference type="AlphaFoldDB" id="A0A2U9AYB3"/>
<dbReference type="GO" id="GO:0005509">
    <property type="term" value="F:calcium ion binding"/>
    <property type="evidence" value="ECO:0007669"/>
    <property type="project" value="InterPro"/>
</dbReference>
<dbReference type="SMART" id="SM00054">
    <property type="entry name" value="EFh"/>
    <property type="match status" value="1"/>
</dbReference>
<evidence type="ECO:0000313" key="5">
    <source>
        <dbReference type="Proteomes" id="UP000246464"/>
    </source>
</evidence>
<dbReference type="EMBL" id="CP026243">
    <property type="protein sequence ID" value="AWO96565.1"/>
    <property type="molecule type" value="Genomic_DNA"/>
</dbReference>
<dbReference type="PROSITE" id="PS00018">
    <property type="entry name" value="EF_HAND_1"/>
    <property type="match status" value="1"/>
</dbReference>
<dbReference type="Pfam" id="PF00036">
    <property type="entry name" value="EF-hand_1"/>
    <property type="match status" value="1"/>
</dbReference>
<proteinExistence type="predicted"/>
<dbReference type="InterPro" id="IPR002048">
    <property type="entry name" value="EF_hand_dom"/>
</dbReference>
<evidence type="ECO:0000313" key="4">
    <source>
        <dbReference type="EMBL" id="AWO96565.1"/>
    </source>
</evidence>
<keyword evidence="2" id="KW-0106">Calcium</keyword>
<dbReference type="Gene3D" id="1.10.238.10">
    <property type="entry name" value="EF-hand"/>
    <property type="match status" value="1"/>
</dbReference>
<dbReference type="GO" id="GO:0048306">
    <property type="term" value="F:calcium-dependent protein binding"/>
    <property type="evidence" value="ECO:0007669"/>
    <property type="project" value="TreeGrafter"/>
</dbReference>
<dbReference type="InterPro" id="IPR011992">
    <property type="entry name" value="EF-hand-dom_pair"/>
</dbReference>
<accession>A0A2U9AYB3</accession>
<dbReference type="SMART" id="SM01394">
    <property type="entry name" value="S_100"/>
    <property type="match status" value="1"/>
</dbReference>
<dbReference type="GO" id="GO:0005737">
    <property type="term" value="C:cytoplasm"/>
    <property type="evidence" value="ECO:0007669"/>
    <property type="project" value="TreeGrafter"/>
</dbReference>
<evidence type="ECO:0000259" key="3">
    <source>
        <dbReference type="PROSITE" id="PS50222"/>
    </source>
</evidence>
<keyword evidence="1" id="KW-0479">Metal-binding</keyword>
<dbReference type="GO" id="GO:0046914">
    <property type="term" value="F:transition metal ion binding"/>
    <property type="evidence" value="ECO:0007669"/>
    <property type="project" value="InterPro"/>
</dbReference>
<dbReference type="PROSITE" id="PS50222">
    <property type="entry name" value="EF_HAND_2"/>
    <property type="match status" value="1"/>
</dbReference>
<dbReference type="Proteomes" id="UP000246464">
    <property type="component" value="Chromosome 1"/>
</dbReference>